<evidence type="ECO:0000256" key="3">
    <source>
        <dbReference type="ARBA" id="ARBA00022452"/>
    </source>
</evidence>
<dbReference type="Gene3D" id="2.60.40.1120">
    <property type="entry name" value="Carboxypeptidase-like, regulatory domain"/>
    <property type="match status" value="1"/>
</dbReference>
<evidence type="ECO:0000259" key="12">
    <source>
        <dbReference type="Pfam" id="PF14905"/>
    </source>
</evidence>
<dbReference type="SUPFAM" id="SSF49464">
    <property type="entry name" value="Carboxypeptidase regulatory domain-like"/>
    <property type="match status" value="1"/>
</dbReference>
<dbReference type="EMBL" id="SDDZ01000009">
    <property type="protein sequence ID" value="RXJ45897.1"/>
    <property type="molecule type" value="Genomic_DNA"/>
</dbReference>
<dbReference type="SUPFAM" id="SSF56935">
    <property type="entry name" value="Porins"/>
    <property type="match status" value="1"/>
</dbReference>
<dbReference type="InterPro" id="IPR036942">
    <property type="entry name" value="Beta-barrel_TonB_sf"/>
</dbReference>
<dbReference type="PROSITE" id="PS52016">
    <property type="entry name" value="TONB_DEPENDENT_REC_3"/>
    <property type="match status" value="1"/>
</dbReference>
<dbReference type="Pfam" id="PF14905">
    <property type="entry name" value="OMP_b-brl_3"/>
    <property type="match status" value="1"/>
</dbReference>
<evidence type="ECO:0000256" key="1">
    <source>
        <dbReference type="ARBA" id="ARBA00004571"/>
    </source>
</evidence>
<dbReference type="Pfam" id="PF13620">
    <property type="entry name" value="CarboxypepD_reg"/>
    <property type="match status" value="1"/>
</dbReference>
<keyword evidence="7 8" id="KW-0998">Cell outer membrane</keyword>
<evidence type="ECO:0000259" key="11">
    <source>
        <dbReference type="Pfam" id="PF07715"/>
    </source>
</evidence>
<dbReference type="InterPro" id="IPR008969">
    <property type="entry name" value="CarboxyPept-like_regulatory"/>
</dbReference>
<keyword evidence="5 10" id="KW-0732">Signal</keyword>
<evidence type="ECO:0000256" key="10">
    <source>
        <dbReference type="SAM" id="SignalP"/>
    </source>
</evidence>
<dbReference type="InterPro" id="IPR041700">
    <property type="entry name" value="OMP_b-brl_3"/>
</dbReference>
<dbReference type="InterPro" id="IPR037066">
    <property type="entry name" value="Plug_dom_sf"/>
</dbReference>
<dbReference type="Gene3D" id="2.170.130.10">
    <property type="entry name" value="TonB-dependent receptor, plug domain"/>
    <property type="match status" value="1"/>
</dbReference>
<dbReference type="PANTHER" id="PTHR30069">
    <property type="entry name" value="TONB-DEPENDENT OUTER MEMBRANE RECEPTOR"/>
    <property type="match status" value="1"/>
</dbReference>
<dbReference type="Proteomes" id="UP000289792">
    <property type="component" value="Unassembled WGS sequence"/>
</dbReference>
<gene>
    <name evidence="13" type="ORF">ESZ48_13840</name>
</gene>
<dbReference type="Pfam" id="PF07715">
    <property type="entry name" value="Plug"/>
    <property type="match status" value="1"/>
</dbReference>
<reference evidence="13 14" key="1">
    <citation type="submission" date="2019-01" db="EMBL/GenBank/DDBJ databases">
        <title>Genome sequence of the Antarctic species Gelidibacter gilvus ACAM 158(T).</title>
        <authorList>
            <person name="Bowman J.P."/>
        </authorList>
    </citation>
    <scope>NUCLEOTIDE SEQUENCE [LARGE SCALE GENOMIC DNA]</scope>
    <source>
        <strain evidence="13 14">IC158</strain>
    </source>
</reference>
<dbReference type="Gene3D" id="2.40.170.20">
    <property type="entry name" value="TonB-dependent receptor, beta-barrel domain"/>
    <property type="match status" value="1"/>
</dbReference>
<evidence type="ECO:0000313" key="14">
    <source>
        <dbReference type="Proteomes" id="UP000289792"/>
    </source>
</evidence>
<comment type="subcellular location">
    <subcellularLocation>
        <location evidence="1 8">Cell outer membrane</location>
        <topology evidence="1 8">Multi-pass membrane protein</topology>
    </subcellularLocation>
</comment>
<dbReference type="GO" id="GO:0015344">
    <property type="term" value="F:siderophore uptake transmembrane transporter activity"/>
    <property type="evidence" value="ECO:0007669"/>
    <property type="project" value="TreeGrafter"/>
</dbReference>
<evidence type="ECO:0000256" key="4">
    <source>
        <dbReference type="ARBA" id="ARBA00022692"/>
    </source>
</evidence>
<comment type="caution">
    <text evidence="13">The sequence shown here is derived from an EMBL/GenBank/DDBJ whole genome shotgun (WGS) entry which is preliminary data.</text>
</comment>
<dbReference type="PANTHER" id="PTHR30069:SF29">
    <property type="entry name" value="HEMOGLOBIN AND HEMOGLOBIN-HAPTOGLOBIN-BINDING PROTEIN 1-RELATED"/>
    <property type="match status" value="1"/>
</dbReference>
<protein>
    <submittedName>
        <fullName evidence="13">TonB-dependent receptor</fullName>
    </submittedName>
</protein>
<evidence type="ECO:0000256" key="2">
    <source>
        <dbReference type="ARBA" id="ARBA00022448"/>
    </source>
</evidence>
<evidence type="ECO:0000256" key="8">
    <source>
        <dbReference type="PROSITE-ProRule" id="PRU01360"/>
    </source>
</evidence>
<feature type="signal peptide" evidence="10">
    <location>
        <begin position="1"/>
        <end position="21"/>
    </location>
</feature>
<feature type="domain" description="Outer membrane protein beta-barrel" evidence="12">
    <location>
        <begin position="391"/>
        <end position="812"/>
    </location>
</feature>
<dbReference type="GO" id="GO:0044718">
    <property type="term" value="P:siderophore transmembrane transport"/>
    <property type="evidence" value="ECO:0007669"/>
    <property type="project" value="TreeGrafter"/>
</dbReference>
<dbReference type="AlphaFoldDB" id="A0A4Q0XDS3"/>
<evidence type="ECO:0000256" key="9">
    <source>
        <dbReference type="SAM" id="MobiDB-lite"/>
    </source>
</evidence>
<evidence type="ECO:0000256" key="5">
    <source>
        <dbReference type="ARBA" id="ARBA00022729"/>
    </source>
</evidence>
<feature type="region of interest" description="Disordered" evidence="9">
    <location>
        <begin position="816"/>
        <end position="839"/>
    </location>
</feature>
<dbReference type="InterPro" id="IPR039426">
    <property type="entry name" value="TonB-dep_rcpt-like"/>
</dbReference>
<organism evidence="13 14">
    <name type="scientific">Gelidibacter gilvus</name>
    <dbReference type="NCBI Taxonomy" id="59602"/>
    <lineage>
        <taxon>Bacteria</taxon>
        <taxon>Pseudomonadati</taxon>
        <taxon>Bacteroidota</taxon>
        <taxon>Flavobacteriia</taxon>
        <taxon>Flavobacteriales</taxon>
        <taxon>Flavobacteriaceae</taxon>
        <taxon>Gelidibacter</taxon>
    </lineage>
</organism>
<keyword evidence="14" id="KW-1185">Reference proteome</keyword>
<accession>A0A4Q0XDS3</accession>
<dbReference type="InterPro" id="IPR012910">
    <property type="entry name" value="Plug_dom"/>
</dbReference>
<feature type="chain" id="PRO_5020522844" evidence="10">
    <location>
        <begin position="22"/>
        <end position="839"/>
    </location>
</feature>
<evidence type="ECO:0000313" key="13">
    <source>
        <dbReference type="EMBL" id="RXJ45897.1"/>
    </source>
</evidence>
<keyword evidence="3 8" id="KW-1134">Transmembrane beta strand</keyword>
<keyword evidence="6 8" id="KW-0472">Membrane</keyword>
<dbReference type="OrthoDB" id="8764943at2"/>
<name>A0A4Q0XDS3_9FLAO</name>
<evidence type="ECO:0000256" key="6">
    <source>
        <dbReference type="ARBA" id="ARBA00023136"/>
    </source>
</evidence>
<dbReference type="GO" id="GO:0009279">
    <property type="term" value="C:cell outer membrane"/>
    <property type="evidence" value="ECO:0007669"/>
    <property type="project" value="UniProtKB-SubCell"/>
</dbReference>
<keyword evidence="13" id="KW-0675">Receptor</keyword>
<dbReference type="RefSeq" id="WP_129018099.1">
    <property type="nucleotide sequence ID" value="NZ_SDDZ01000009.1"/>
</dbReference>
<proteinExistence type="inferred from homology"/>
<comment type="similarity">
    <text evidence="8">Belongs to the TonB-dependent receptor family.</text>
</comment>
<evidence type="ECO:0000256" key="7">
    <source>
        <dbReference type="ARBA" id="ARBA00023237"/>
    </source>
</evidence>
<feature type="domain" description="TonB-dependent receptor plug" evidence="11">
    <location>
        <begin position="144"/>
        <end position="222"/>
    </location>
</feature>
<keyword evidence="2 8" id="KW-0813">Transport</keyword>
<keyword evidence="4 8" id="KW-0812">Transmembrane</keyword>
<sequence>MKLIPYVFTLLFLLTSNLISAQEEVSITGIVMDKDVNQPLEYATIAFFSKKENRIVTGGITGEDGKFDIKVPRGTYDISVEYISYGTKTIPNRTLVQNTDLGVLGIAIDAQALGEVSIIAERTSVEIKLDKKIYTVGQDLTVRGGTVSDVLDNIPSVSVDVEGNVALRGNENVTILINGKPSGLVGLNSTDALRQLPAESIERVEVITSPSARYDAEGTAGILNIILRRSKLQGLNGAVTANAGYPATAGLSGNINYRTGDFNFFNTTGYTYRESPGNSFTDTQFFNIKRDENGNVIEDRPDTFLNEVSESNRESNSISTNLGVEWYINNTASLTTALVYRNSNSDNNSTNFSREYDFNKNLTSVSERFDPQVRDDKTVQYSVNFNKQFNDDSQHKLTFDFQYETSDEDNKSLISQDGATIERVQTLQNQDKILLQADYVHPLGNNSQFELGYRGNFNEMDTDYSLEYYEDDNFELDTNVSNNLIYRDYINAVYTQFGSKINNKFSYLLGLRMESARITIDQQTTSDLQKKDYADLFPTVNLGYELDENQSLQLGYNRRIRRPYSRFINPFPSRSSPTSVFQGNPDIDPSYSNKVDLGFIKKINKFTLNSSIYYERATDVFNFISEATGDFYIRDINFTINENDPNFNDVTSQYESVIPVIRRTPINLATNDRFGFEFTLSYRASKDWNVNGNFNLYQSKTEGIYKEVDYGAENLSWFFRLNNKYTLPGNVDWQTRIFYMGPSEDAQNKREGMFSTDMAFSKDVFDDRASIAFNVSDLFNTRKRAMESFTPDYNSASEYQWRPRSYNVSFTYRFNQQKKQQRNMERGNGGDGGDFDFEG</sequence>